<keyword evidence="3" id="KW-1185">Reference proteome</keyword>
<gene>
    <name evidence="2" type="ORF">WKW80_03140</name>
</gene>
<name>A0ABU8VVJ8_9BURK</name>
<evidence type="ECO:0000313" key="2">
    <source>
        <dbReference type="EMBL" id="MEJ8821031.1"/>
    </source>
</evidence>
<proteinExistence type="predicted"/>
<feature type="region of interest" description="Disordered" evidence="1">
    <location>
        <begin position="1"/>
        <end position="26"/>
    </location>
</feature>
<protein>
    <submittedName>
        <fullName evidence="2">Uncharacterized protein</fullName>
    </submittedName>
</protein>
<evidence type="ECO:0000256" key="1">
    <source>
        <dbReference type="SAM" id="MobiDB-lite"/>
    </source>
</evidence>
<dbReference type="RefSeq" id="WP_340362051.1">
    <property type="nucleotide sequence ID" value="NZ_JBBKZV010000001.1"/>
</dbReference>
<reference evidence="2 3" key="1">
    <citation type="submission" date="2024-03" db="EMBL/GenBank/DDBJ databases">
        <title>Novel species of the genus Variovorax.</title>
        <authorList>
            <person name="Liu Q."/>
            <person name="Xin Y.-H."/>
        </authorList>
    </citation>
    <scope>NUCLEOTIDE SEQUENCE [LARGE SCALE GENOMIC DNA]</scope>
    <source>
        <strain evidence="2 3">KACC 18501</strain>
    </source>
</reference>
<evidence type="ECO:0000313" key="3">
    <source>
        <dbReference type="Proteomes" id="UP001363010"/>
    </source>
</evidence>
<dbReference type="EMBL" id="JBBKZV010000001">
    <property type="protein sequence ID" value="MEJ8821031.1"/>
    <property type="molecule type" value="Genomic_DNA"/>
</dbReference>
<comment type="caution">
    <text evidence="2">The sequence shown here is derived from an EMBL/GenBank/DDBJ whole genome shotgun (WGS) entry which is preliminary data.</text>
</comment>
<accession>A0ABU8VVJ8</accession>
<sequence>MNTACKRGKPVGSRKSGGRQKGTPNLVTREFRETVNALLRAFADRILVWFDSVANGDPACGRSPDPARALDLLAKLAEFAAPKLARIEHVDPHSQAMQPSAIEIVFVESPSRPPTANEYGDSRTGVHRLP</sequence>
<organism evidence="2 3">
    <name type="scientific">Variovorax humicola</name>
    <dbReference type="NCBI Taxonomy" id="1769758"/>
    <lineage>
        <taxon>Bacteria</taxon>
        <taxon>Pseudomonadati</taxon>
        <taxon>Pseudomonadota</taxon>
        <taxon>Betaproteobacteria</taxon>
        <taxon>Burkholderiales</taxon>
        <taxon>Comamonadaceae</taxon>
        <taxon>Variovorax</taxon>
    </lineage>
</organism>
<dbReference type="Proteomes" id="UP001363010">
    <property type="component" value="Unassembled WGS sequence"/>
</dbReference>